<sequence>MTSLPSHHDMETELRAALARQAGPLDTAPAPYERFRRRVRRRRLAQGAALGAAVLAATGMAAFGVPGVGHGGSGVPADPAHWSPAIRTWMQSWPVLGDQVDDSSVTSRARTAAAVDLKVPVADTYVVYAGHVQGVPVAVVVAPVSATDAQYWFSTNGTASRWGGVAPNTLLEGQFQIGTRTVELVLPPPGVDRVELSPDVDWTARGTAVREPYRPLPLTGGMGVVSVVDDGTRPRLRAYAGSKLVDDEVVGPGAGQDLNIPVGLIDSMVRAYGHPVTERARQMIQFILQSESDLGVHDATALHPQLLWTGASASIGPDSVLVQIQARGGTLQLFAGADGQRQDAPTGGGARLVPASRSGLASYLGVRDNYQVSDTARSPVEILYQGGASASVSFDGGAPVTASLDGRGHAVITPTGAGGTHRTVVVRDKDGRVLLSTRLDGLGESTLDAP</sequence>
<dbReference type="Proteomes" id="UP001592528">
    <property type="component" value="Unassembled WGS sequence"/>
</dbReference>
<keyword evidence="1" id="KW-0812">Transmembrane</keyword>
<keyword evidence="3" id="KW-1185">Reference proteome</keyword>
<organism evidence="2 3">
    <name type="scientific">Streptacidiphilus cavernicola</name>
    <dbReference type="NCBI Taxonomy" id="3342716"/>
    <lineage>
        <taxon>Bacteria</taxon>
        <taxon>Bacillati</taxon>
        <taxon>Actinomycetota</taxon>
        <taxon>Actinomycetes</taxon>
        <taxon>Kitasatosporales</taxon>
        <taxon>Streptomycetaceae</taxon>
        <taxon>Streptacidiphilus</taxon>
    </lineage>
</organism>
<name>A0ABV6UPE0_9ACTN</name>
<gene>
    <name evidence="2" type="ORF">ACEZDJ_18675</name>
</gene>
<accession>A0ABV6UPE0</accession>
<keyword evidence="1" id="KW-1133">Transmembrane helix</keyword>
<proteinExistence type="predicted"/>
<keyword evidence="1" id="KW-0472">Membrane</keyword>
<comment type="caution">
    <text evidence="2">The sequence shown here is derived from an EMBL/GenBank/DDBJ whole genome shotgun (WGS) entry which is preliminary data.</text>
</comment>
<reference evidence="2 3" key="1">
    <citation type="submission" date="2024-09" db="EMBL/GenBank/DDBJ databases">
        <authorList>
            <person name="Lee S.D."/>
        </authorList>
    </citation>
    <scope>NUCLEOTIDE SEQUENCE [LARGE SCALE GENOMIC DNA]</scope>
    <source>
        <strain evidence="2 3">N1-5</strain>
    </source>
</reference>
<evidence type="ECO:0000313" key="3">
    <source>
        <dbReference type="Proteomes" id="UP001592528"/>
    </source>
</evidence>
<protein>
    <submittedName>
        <fullName evidence="2">Uncharacterized protein</fullName>
    </submittedName>
</protein>
<dbReference type="RefSeq" id="WP_030254263.1">
    <property type="nucleotide sequence ID" value="NZ_JBHEZZ010000009.1"/>
</dbReference>
<evidence type="ECO:0000313" key="2">
    <source>
        <dbReference type="EMBL" id="MFC1403317.1"/>
    </source>
</evidence>
<feature type="transmembrane region" description="Helical" evidence="1">
    <location>
        <begin position="44"/>
        <end position="65"/>
    </location>
</feature>
<evidence type="ECO:0000256" key="1">
    <source>
        <dbReference type="SAM" id="Phobius"/>
    </source>
</evidence>
<dbReference type="EMBL" id="JBHEZZ010000009">
    <property type="protein sequence ID" value="MFC1403317.1"/>
    <property type="molecule type" value="Genomic_DNA"/>
</dbReference>